<dbReference type="WBParaSite" id="HCON_00170020-00001">
    <property type="protein sequence ID" value="HCON_00170020-00001"/>
    <property type="gene ID" value="HCON_00170020"/>
</dbReference>
<evidence type="ECO:0000313" key="3">
    <source>
        <dbReference type="WBParaSite" id="HCON_00170020-00001"/>
    </source>
</evidence>
<accession>A0A7I5EDT7</accession>
<dbReference type="Proteomes" id="UP000025227">
    <property type="component" value="Unplaced"/>
</dbReference>
<evidence type="ECO:0000256" key="1">
    <source>
        <dbReference type="SAM" id="MobiDB-lite"/>
    </source>
</evidence>
<organism evidence="2 3">
    <name type="scientific">Haemonchus contortus</name>
    <name type="common">Barber pole worm</name>
    <dbReference type="NCBI Taxonomy" id="6289"/>
    <lineage>
        <taxon>Eukaryota</taxon>
        <taxon>Metazoa</taxon>
        <taxon>Ecdysozoa</taxon>
        <taxon>Nematoda</taxon>
        <taxon>Chromadorea</taxon>
        <taxon>Rhabditida</taxon>
        <taxon>Rhabditina</taxon>
        <taxon>Rhabditomorpha</taxon>
        <taxon>Strongyloidea</taxon>
        <taxon>Trichostrongylidae</taxon>
        <taxon>Haemonchus</taxon>
    </lineage>
</organism>
<keyword evidence="2" id="KW-1185">Reference proteome</keyword>
<dbReference type="OrthoDB" id="4843387at2759"/>
<evidence type="ECO:0000313" key="2">
    <source>
        <dbReference type="Proteomes" id="UP000025227"/>
    </source>
</evidence>
<feature type="compositionally biased region" description="Polar residues" evidence="1">
    <location>
        <begin position="86"/>
        <end position="101"/>
    </location>
</feature>
<proteinExistence type="predicted"/>
<sequence length="107" mass="11656">MCVQTIWKRHKVTGVAEVKSHLEAARLTLCLVDGEIVQCATNGSGRKFSRNLDAREFNPSVNTVLRLLKEVGLFGRRPAKKPLMSDGSQSAFRLGSCSQKLGSPAAK</sequence>
<dbReference type="AlphaFoldDB" id="A0A7I5EDT7"/>
<feature type="region of interest" description="Disordered" evidence="1">
    <location>
        <begin position="79"/>
        <end position="107"/>
    </location>
</feature>
<reference evidence="3" key="1">
    <citation type="submission" date="2020-12" db="UniProtKB">
        <authorList>
            <consortium name="WormBaseParasite"/>
        </authorList>
    </citation>
    <scope>IDENTIFICATION</scope>
    <source>
        <strain evidence="3">MHco3</strain>
    </source>
</reference>
<name>A0A7I5EDT7_HAECO</name>
<protein>
    <submittedName>
        <fullName evidence="3">Transposase</fullName>
    </submittedName>
</protein>